<feature type="non-terminal residue" evidence="1">
    <location>
        <position position="1"/>
    </location>
</feature>
<keyword evidence="2" id="KW-1185">Reference proteome</keyword>
<evidence type="ECO:0000313" key="1">
    <source>
        <dbReference type="EMBL" id="KAK3786694.1"/>
    </source>
</evidence>
<dbReference type="EMBL" id="JAWDGP010001947">
    <property type="protein sequence ID" value="KAK3786694.1"/>
    <property type="molecule type" value="Genomic_DNA"/>
</dbReference>
<evidence type="ECO:0000313" key="2">
    <source>
        <dbReference type="Proteomes" id="UP001283361"/>
    </source>
</evidence>
<comment type="caution">
    <text evidence="1">The sequence shown here is derived from an EMBL/GenBank/DDBJ whole genome shotgun (WGS) entry which is preliminary data.</text>
</comment>
<organism evidence="1 2">
    <name type="scientific">Elysia crispata</name>
    <name type="common">lettuce slug</name>
    <dbReference type="NCBI Taxonomy" id="231223"/>
    <lineage>
        <taxon>Eukaryota</taxon>
        <taxon>Metazoa</taxon>
        <taxon>Spiralia</taxon>
        <taxon>Lophotrochozoa</taxon>
        <taxon>Mollusca</taxon>
        <taxon>Gastropoda</taxon>
        <taxon>Heterobranchia</taxon>
        <taxon>Euthyneura</taxon>
        <taxon>Panpulmonata</taxon>
        <taxon>Sacoglossa</taxon>
        <taxon>Placobranchoidea</taxon>
        <taxon>Plakobranchidae</taxon>
        <taxon>Elysia</taxon>
    </lineage>
</organism>
<proteinExistence type="predicted"/>
<sequence length="40" mass="4253">EANLPQSMGSSIHKAPNCINEDAFTTKVPADLKARAQPNS</sequence>
<reference evidence="1" key="1">
    <citation type="journal article" date="2023" name="G3 (Bethesda)">
        <title>A reference genome for the long-term kleptoplast-retaining sea slug Elysia crispata morphotype clarki.</title>
        <authorList>
            <person name="Eastman K.E."/>
            <person name="Pendleton A.L."/>
            <person name="Shaikh M.A."/>
            <person name="Suttiyut T."/>
            <person name="Ogas R."/>
            <person name="Tomko P."/>
            <person name="Gavelis G."/>
            <person name="Widhalm J.R."/>
            <person name="Wisecaver J.H."/>
        </authorList>
    </citation>
    <scope>NUCLEOTIDE SEQUENCE</scope>
    <source>
        <strain evidence="1">ECLA1</strain>
    </source>
</reference>
<gene>
    <name evidence="1" type="ORF">RRG08_006455</name>
</gene>
<accession>A0AAE1AEZ4</accession>
<dbReference type="AlphaFoldDB" id="A0AAE1AEZ4"/>
<protein>
    <submittedName>
        <fullName evidence="1">Uncharacterized protein</fullName>
    </submittedName>
</protein>
<dbReference type="Proteomes" id="UP001283361">
    <property type="component" value="Unassembled WGS sequence"/>
</dbReference>
<name>A0AAE1AEZ4_9GAST</name>